<organism evidence="1 2">
    <name type="scientific">Salinimonas sediminis</name>
    <dbReference type="NCBI Taxonomy" id="2303538"/>
    <lineage>
        <taxon>Bacteria</taxon>
        <taxon>Pseudomonadati</taxon>
        <taxon>Pseudomonadota</taxon>
        <taxon>Gammaproteobacteria</taxon>
        <taxon>Alteromonadales</taxon>
        <taxon>Alteromonadaceae</taxon>
        <taxon>Alteromonas/Salinimonas group</taxon>
        <taxon>Salinimonas</taxon>
    </lineage>
</organism>
<keyword evidence="2" id="KW-1185">Reference proteome</keyword>
<accession>A0A346NIQ0</accession>
<name>A0A346NIQ0_9ALTE</name>
<protein>
    <submittedName>
        <fullName evidence="1">PEP-CTERM sorting domain-containing protein</fullName>
    </submittedName>
</protein>
<sequence>MQHTMKTIIIGLASLLGTFSTQAAYISPLLIDSSLPEIYFSESYSDGIGRYTVTNNVAGSQLLGFGVTNHFTYAHIEDTRRPGILTQLGSGELDGVSWNYEAKTIRAHNWAEEQLFYRAVRGTSAQDLLGDIDSILDEDTENTLNWYGATTWKHAIDPDAGLLGLPGGVSWDGFVFTDGIPASLLYGVILNADGSIFITQGVAPMGDVAIQVSEPGILTLLLLGSGLLLRRRI</sequence>
<proteinExistence type="predicted"/>
<dbReference type="KEGG" id="salm:D0Y50_02910"/>
<gene>
    <name evidence="1" type="ORF">D0Y50_02910</name>
</gene>
<dbReference type="AlphaFoldDB" id="A0A346NIQ0"/>
<dbReference type="Proteomes" id="UP000262073">
    <property type="component" value="Chromosome"/>
</dbReference>
<evidence type="ECO:0000313" key="2">
    <source>
        <dbReference type="Proteomes" id="UP000262073"/>
    </source>
</evidence>
<dbReference type="EMBL" id="CP031769">
    <property type="protein sequence ID" value="AXR05407.1"/>
    <property type="molecule type" value="Genomic_DNA"/>
</dbReference>
<evidence type="ECO:0000313" key="1">
    <source>
        <dbReference type="EMBL" id="AXR05407.1"/>
    </source>
</evidence>
<reference evidence="1 2" key="1">
    <citation type="submission" date="2018-08" db="EMBL/GenBank/DDBJ databases">
        <title>Salinimonas sediminis sp. nov., a piezophilic bacterium isolated from a deep-sea sediment sample from the New Britain Trench.</title>
        <authorList>
            <person name="Cao J."/>
        </authorList>
    </citation>
    <scope>NUCLEOTIDE SEQUENCE [LARGE SCALE GENOMIC DNA]</scope>
    <source>
        <strain evidence="1 2">N102</strain>
    </source>
</reference>